<dbReference type="GO" id="GO:0061908">
    <property type="term" value="C:phagophore"/>
    <property type="evidence" value="ECO:0007669"/>
    <property type="project" value="TreeGrafter"/>
</dbReference>
<dbReference type="Pfam" id="PF20638">
    <property type="entry name" value="ATG5_UblA"/>
    <property type="match status" value="1"/>
</dbReference>
<evidence type="ECO:0000256" key="2">
    <source>
        <dbReference type="ARBA" id="ARBA00006910"/>
    </source>
</evidence>
<name>A0A4P6XJV3_9ASCO</name>
<dbReference type="PANTHER" id="PTHR13040:SF2">
    <property type="entry name" value="AUTOPHAGY PROTEIN 5"/>
    <property type="match status" value="1"/>
</dbReference>
<dbReference type="InterPro" id="IPR048318">
    <property type="entry name" value="ATG5_UblB"/>
</dbReference>
<dbReference type="GO" id="GO:0034274">
    <property type="term" value="C:Atg12-Atg5-Atg16 complex"/>
    <property type="evidence" value="ECO:0007669"/>
    <property type="project" value="TreeGrafter"/>
</dbReference>
<accession>A0A4P6XJV3</accession>
<dbReference type="PANTHER" id="PTHR13040">
    <property type="entry name" value="AUTOPHAGY PROTEIN 5"/>
    <property type="match status" value="1"/>
</dbReference>
<dbReference type="GO" id="GO:0005776">
    <property type="term" value="C:autophagosome"/>
    <property type="evidence" value="ECO:0007669"/>
    <property type="project" value="TreeGrafter"/>
</dbReference>
<keyword evidence="7" id="KW-0813">Transport</keyword>
<dbReference type="InterPro" id="IPR048939">
    <property type="entry name" value="ATG5_UblA"/>
</dbReference>
<dbReference type="InterPro" id="IPR042526">
    <property type="entry name" value="Atg5_HR"/>
</dbReference>
<dbReference type="Proteomes" id="UP000292447">
    <property type="component" value="Chromosome II"/>
</dbReference>
<dbReference type="Gene3D" id="3.10.20.620">
    <property type="match status" value="1"/>
</dbReference>
<feature type="domain" description="Autophagy protein ATG5 alpha-helical bundle region" evidence="9">
    <location>
        <begin position="157"/>
        <end position="212"/>
    </location>
</feature>
<evidence type="ECO:0000256" key="5">
    <source>
        <dbReference type="ARBA" id="ARBA00022843"/>
    </source>
</evidence>
<keyword evidence="5 7" id="KW-0832">Ubl conjugation</keyword>
<proteinExistence type="inferred from homology"/>
<dbReference type="GO" id="GO:0000422">
    <property type="term" value="P:autophagy of mitochondrion"/>
    <property type="evidence" value="ECO:0007669"/>
    <property type="project" value="TreeGrafter"/>
</dbReference>
<gene>
    <name evidence="11" type="primary">MPUL0B06720</name>
    <name evidence="11" type="ORF">METSCH_B06720</name>
</gene>
<dbReference type="Pfam" id="PF20637">
    <property type="entry name" value="ATG5_HBR"/>
    <property type="match status" value="1"/>
</dbReference>
<feature type="domain" description="Autophagy protein ATG5 UblB" evidence="8">
    <location>
        <begin position="222"/>
        <end position="303"/>
    </location>
</feature>
<evidence type="ECO:0000256" key="3">
    <source>
        <dbReference type="ARBA" id="ARBA00011554"/>
    </source>
</evidence>
<keyword evidence="12" id="KW-1185">Reference proteome</keyword>
<evidence type="ECO:0000256" key="1">
    <source>
        <dbReference type="ARBA" id="ARBA00004623"/>
    </source>
</evidence>
<dbReference type="GO" id="GO:0006995">
    <property type="term" value="P:cellular response to nitrogen starvation"/>
    <property type="evidence" value="ECO:0007669"/>
    <property type="project" value="TreeGrafter"/>
</dbReference>
<dbReference type="AlphaFoldDB" id="A0A4P6XJV3"/>
<dbReference type="Pfam" id="PF04106">
    <property type="entry name" value="ATG5_UblB"/>
    <property type="match status" value="1"/>
</dbReference>
<evidence type="ECO:0000313" key="12">
    <source>
        <dbReference type="Proteomes" id="UP000292447"/>
    </source>
</evidence>
<dbReference type="InterPro" id="IPR042527">
    <property type="entry name" value="Atg5_UblA_dom_sf"/>
</dbReference>
<reference evidence="12" key="1">
    <citation type="submission" date="2019-03" db="EMBL/GenBank/DDBJ databases">
        <title>Snf2 controls pulcherriminic acid biosynthesis and connects pigmentation and antifungal activity of the yeast Metschnikowia pulcherrima.</title>
        <authorList>
            <person name="Gore-Lloyd D."/>
            <person name="Sumann I."/>
            <person name="Brachmann A.O."/>
            <person name="Schneeberger K."/>
            <person name="Ortiz-Merino R.A."/>
            <person name="Moreno-Beltran M."/>
            <person name="Schlaefli M."/>
            <person name="Kirner P."/>
            <person name="Santos Kron A."/>
            <person name="Wolfe K.H."/>
            <person name="Piel J."/>
            <person name="Ahrens C.H."/>
            <person name="Henk D."/>
            <person name="Freimoser F.M."/>
        </authorList>
    </citation>
    <scope>NUCLEOTIDE SEQUENCE [LARGE SCALE GENOMIC DNA]</scope>
    <source>
        <strain evidence="12">APC 1.2</strain>
    </source>
</reference>
<keyword evidence="7" id="KW-0472">Membrane</keyword>
<dbReference type="GO" id="GO:0034727">
    <property type="term" value="P:piecemeal microautophagy of the nucleus"/>
    <property type="evidence" value="ECO:0007669"/>
    <property type="project" value="TreeGrafter"/>
</dbReference>
<comment type="subcellular location">
    <subcellularLocation>
        <location evidence="1 7">Preautophagosomal structure membrane</location>
        <topology evidence="1 7">Peripheral membrane protein</topology>
    </subcellularLocation>
</comment>
<dbReference type="Gene3D" id="3.10.20.90">
    <property type="entry name" value="Phosphatidylinositol 3-kinase Catalytic Subunit, Chain A, domain 1"/>
    <property type="match status" value="1"/>
</dbReference>
<dbReference type="EMBL" id="CP034457">
    <property type="protein sequence ID" value="QBM87470.1"/>
    <property type="molecule type" value="Genomic_DNA"/>
</dbReference>
<dbReference type="Gene3D" id="1.10.246.190">
    <property type="entry name" value="Autophagy protein Apg5, helix rich domain"/>
    <property type="match status" value="1"/>
</dbReference>
<evidence type="ECO:0000256" key="6">
    <source>
        <dbReference type="ARBA" id="ARBA00023006"/>
    </source>
</evidence>
<dbReference type="GO" id="GO:0044233">
    <property type="term" value="C:mitochondria-associated endoplasmic reticulum membrane contact site"/>
    <property type="evidence" value="ECO:0007669"/>
    <property type="project" value="TreeGrafter"/>
</dbReference>
<comment type="similarity">
    <text evidence="2 7">Belongs to the ATG5 family.</text>
</comment>
<dbReference type="STRING" id="2163413.A0A4P6XJV3"/>
<keyword evidence="6 7" id="KW-0072">Autophagy</keyword>
<comment type="subunit">
    <text evidence="3 7">Conjugated with ATG12.</text>
</comment>
<dbReference type="InterPro" id="IPR007239">
    <property type="entry name" value="Atg5"/>
</dbReference>
<evidence type="ECO:0000256" key="4">
    <source>
        <dbReference type="ARBA" id="ARBA00022499"/>
    </source>
</evidence>
<dbReference type="GO" id="GO:0034045">
    <property type="term" value="C:phagophore assembly site membrane"/>
    <property type="evidence" value="ECO:0007669"/>
    <property type="project" value="UniProtKB-SubCell"/>
</dbReference>
<dbReference type="GO" id="GO:0019776">
    <property type="term" value="F:Atg8-family ligase activity"/>
    <property type="evidence" value="ECO:0007669"/>
    <property type="project" value="TreeGrafter"/>
</dbReference>
<evidence type="ECO:0000259" key="10">
    <source>
        <dbReference type="Pfam" id="PF20638"/>
    </source>
</evidence>
<dbReference type="InterPro" id="IPR048940">
    <property type="entry name" value="ATG5_HBR"/>
</dbReference>
<keyword evidence="4 7" id="KW-1017">Isopeptide bond</keyword>
<organism evidence="11 12">
    <name type="scientific">Metschnikowia aff. pulcherrima</name>
    <dbReference type="NCBI Taxonomy" id="2163413"/>
    <lineage>
        <taxon>Eukaryota</taxon>
        <taxon>Fungi</taxon>
        <taxon>Dikarya</taxon>
        <taxon>Ascomycota</taxon>
        <taxon>Saccharomycotina</taxon>
        <taxon>Pichiomycetes</taxon>
        <taxon>Metschnikowiaceae</taxon>
        <taxon>Metschnikowia</taxon>
    </lineage>
</organism>
<evidence type="ECO:0000313" key="11">
    <source>
        <dbReference type="EMBL" id="QBM87470.1"/>
    </source>
</evidence>
<evidence type="ECO:0000259" key="8">
    <source>
        <dbReference type="Pfam" id="PF04106"/>
    </source>
</evidence>
<protein>
    <recommendedName>
        <fullName evidence="7">Autophagy protein 5</fullName>
    </recommendedName>
</protein>
<sequence length="308" mass="35143">MRMAPRPRGPRISREASFTLIIIISTKMTSEAVTEKVWNGLIHVRIFYKDLEYLLDAKRILYFPVYYPRIIDYFHAASGSGSGNLRSDAVWLEYEDVPIKWNLPIGLLYDLLYLPSKSNKSEVSTWNLQLKVASAETPYPSQHIIPFPSNGDCVEYEKMLNQVFINSLKQACYVANGNARSVMNLSEDDTYALWRAMAKHDMGIFSSVRNKVNLPLRGARQRVPVKLYVAGSASLLQAPVWSQDENAMETTLVRAVFQQISGISPGNLPHVYIHGINVDVLHDEPILEVWDRFRFLDNFLYIVAVIQE</sequence>
<comment type="function">
    <text evidence="7">Involved in cytoplasm to vacuole transport (Cvt) and autophagic vesicle formation.</text>
</comment>
<feature type="domain" description="Autophagy protein ATG5 UblA" evidence="10">
    <location>
        <begin position="51"/>
        <end position="131"/>
    </location>
</feature>
<evidence type="ECO:0000256" key="7">
    <source>
        <dbReference type="RuleBase" id="RU361202"/>
    </source>
</evidence>
<evidence type="ECO:0000259" key="9">
    <source>
        <dbReference type="Pfam" id="PF20637"/>
    </source>
</evidence>